<accession>A0A9X4S5J9</accession>
<reference evidence="1" key="1">
    <citation type="submission" date="2022-10" db="EMBL/GenBank/DDBJ databases">
        <authorList>
            <person name="Turner M.S."/>
            <person name="Huang W."/>
        </authorList>
    </citation>
    <scope>NUCLEOTIDE SEQUENCE</scope>
    <source>
        <strain evidence="1">581</strain>
    </source>
</reference>
<dbReference type="RefSeq" id="WP_168694153.1">
    <property type="nucleotide sequence ID" value="NZ_JAOWLP010000016.1"/>
</dbReference>
<sequence>MKEQFIFNRKIKILEEIKNLDEYVVLFLDNLEVKIINKHYIKFERTNEFSLNIMYVKE</sequence>
<dbReference type="Proteomes" id="UP001152656">
    <property type="component" value="Unassembled WGS sequence"/>
</dbReference>
<dbReference type="AlphaFoldDB" id="A0A9X4S5J9"/>
<name>A0A9X4S5J9_9LACT</name>
<dbReference type="EMBL" id="JAOWLP010000016">
    <property type="protein sequence ID" value="MDG4982354.1"/>
    <property type="molecule type" value="Genomic_DNA"/>
</dbReference>
<protein>
    <submittedName>
        <fullName evidence="1">Uncharacterized protein</fullName>
    </submittedName>
</protein>
<organism evidence="1 2">
    <name type="scientific">Lactococcus lactis</name>
    <dbReference type="NCBI Taxonomy" id="1358"/>
    <lineage>
        <taxon>Bacteria</taxon>
        <taxon>Bacillati</taxon>
        <taxon>Bacillota</taxon>
        <taxon>Bacilli</taxon>
        <taxon>Lactobacillales</taxon>
        <taxon>Streptococcaceae</taxon>
        <taxon>Lactococcus</taxon>
    </lineage>
</organism>
<evidence type="ECO:0000313" key="2">
    <source>
        <dbReference type="Proteomes" id="UP001152656"/>
    </source>
</evidence>
<comment type="caution">
    <text evidence="1">The sequence shown here is derived from an EMBL/GenBank/DDBJ whole genome shotgun (WGS) entry which is preliminary data.</text>
</comment>
<reference evidence="1" key="2">
    <citation type="journal article" date="2023" name="Food Microbiol.">
        <title>Evaluation of the fermentation potential of lactic acid bacteria isolated from herbs, fruits and vegetables as starter cultures in nut-based milk alternatives.</title>
        <authorList>
            <person name="Huang W."/>
            <person name="Dong A."/>
            <person name="Pham H.T."/>
            <person name="Zhou C."/>
            <person name="Huo Z."/>
            <person name="Watjen A.P."/>
            <person name="Prakash S."/>
            <person name="Bang-Berthelsen C.H."/>
            <person name="Turner M.S."/>
        </authorList>
    </citation>
    <scope>NUCLEOTIDE SEQUENCE</scope>
    <source>
        <strain evidence="1">581</strain>
    </source>
</reference>
<evidence type="ECO:0000313" key="1">
    <source>
        <dbReference type="EMBL" id="MDG4982354.1"/>
    </source>
</evidence>
<proteinExistence type="predicted"/>
<gene>
    <name evidence="1" type="ORF">OGZ39_11970</name>
</gene>